<gene>
    <name evidence="1" type="ORF">HB13667_11810</name>
</gene>
<protein>
    <recommendedName>
        <fullName evidence="3">Lipoprotein</fullName>
    </recommendedName>
</protein>
<name>A0A0P7D7S0_PSEPU</name>
<dbReference type="Proteomes" id="UP000050437">
    <property type="component" value="Unassembled WGS sequence"/>
</dbReference>
<sequence>MPRLQKLLLPLLLTAALTACDQKPSREEQILAQLPLQDAYTHNIERMAALLGSTHPQLSQATIQGVLRKHLTVEDQRQDLFRLYSEKNFSDAEFATIVEATQDPAKARALEDTEAGKRLSEKLTALMRESARDAKVQALAQQRMQQVEDELDALENAGS</sequence>
<organism evidence="1 2">
    <name type="scientific">Pseudomonas putida</name>
    <name type="common">Arthrobacter siderocapsulatus</name>
    <dbReference type="NCBI Taxonomy" id="303"/>
    <lineage>
        <taxon>Bacteria</taxon>
        <taxon>Pseudomonadati</taxon>
        <taxon>Pseudomonadota</taxon>
        <taxon>Gammaproteobacteria</taxon>
        <taxon>Pseudomonadales</taxon>
        <taxon>Pseudomonadaceae</taxon>
        <taxon>Pseudomonas</taxon>
    </lineage>
</organism>
<evidence type="ECO:0000313" key="1">
    <source>
        <dbReference type="EMBL" id="KPM65283.1"/>
    </source>
</evidence>
<reference evidence="1 2" key="1">
    <citation type="submission" date="2015-10" db="EMBL/GenBank/DDBJ databases">
        <title>Pseudomonas putida clinical strains.</title>
        <authorList>
            <person name="Molina L."/>
            <person name="Udaondo Z."/>
        </authorList>
    </citation>
    <scope>NUCLEOTIDE SEQUENCE [LARGE SCALE GENOMIC DNA]</scope>
    <source>
        <strain evidence="1 2">HB13667</strain>
    </source>
</reference>
<proteinExistence type="predicted"/>
<dbReference type="EMBL" id="LKKS01000070">
    <property type="protein sequence ID" value="KPM65283.1"/>
    <property type="molecule type" value="Genomic_DNA"/>
</dbReference>
<evidence type="ECO:0000313" key="2">
    <source>
        <dbReference type="Proteomes" id="UP000050437"/>
    </source>
</evidence>
<dbReference type="AlphaFoldDB" id="A0A0P7D7S0"/>
<accession>A0A0P7D7S0</accession>
<dbReference type="RefSeq" id="WP_054572700.1">
    <property type="nucleotide sequence ID" value="NZ_LKKS01000070.1"/>
</dbReference>
<evidence type="ECO:0008006" key="3">
    <source>
        <dbReference type="Google" id="ProtNLM"/>
    </source>
</evidence>
<comment type="caution">
    <text evidence="1">The sequence shown here is derived from an EMBL/GenBank/DDBJ whole genome shotgun (WGS) entry which is preliminary data.</text>
</comment>
<dbReference type="PROSITE" id="PS51257">
    <property type="entry name" value="PROKAR_LIPOPROTEIN"/>
    <property type="match status" value="1"/>
</dbReference>